<organism evidence="2 3">
    <name type="scientific">Candidatus Cryptobacteroides merdavium</name>
    <dbReference type="NCBI Taxonomy" id="2840769"/>
    <lineage>
        <taxon>Bacteria</taxon>
        <taxon>Pseudomonadati</taxon>
        <taxon>Bacteroidota</taxon>
        <taxon>Bacteroidia</taxon>
        <taxon>Bacteroidales</taxon>
        <taxon>Candidatus Cryptobacteroides</taxon>
    </lineage>
</organism>
<dbReference type="AlphaFoldDB" id="A0A9D9EFR5"/>
<reference evidence="2" key="1">
    <citation type="submission" date="2020-10" db="EMBL/GenBank/DDBJ databases">
        <authorList>
            <person name="Gilroy R."/>
        </authorList>
    </citation>
    <scope>NUCLEOTIDE SEQUENCE</scope>
    <source>
        <strain evidence="2">D5-748</strain>
    </source>
</reference>
<dbReference type="PANTHER" id="PTHR31270:SF1">
    <property type="entry name" value="GLUTAMINYL-PEPTIDE CYCLOTRANSFERASE"/>
    <property type="match status" value="1"/>
</dbReference>
<dbReference type="GO" id="GO:0016603">
    <property type="term" value="F:glutaminyl-peptide cyclotransferase activity"/>
    <property type="evidence" value="ECO:0007669"/>
    <property type="project" value="InterPro"/>
</dbReference>
<dbReference type="PANTHER" id="PTHR31270">
    <property type="entry name" value="GLUTAMINYL-PEPTIDE CYCLOTRANSFERASE"/>
    <property type="match status" value="1"/>
</dbReference>
<comment type="caution">
    <text evidence="2">The sequence shown here is derived from an EMBL/GenBank/DDBJ whole genome shotgun (WGS) entry which is preliminary data.</text>
</comment>
<dbReference type="InterPro" id="IPR007788">
    <property type="entry name" value="QCT"/>
</dbReference>
<dbReference type="Gene3D" id="2.130.10.10">
    <property type="entry name" value="YVTN repeat-like/Quinoprotein amine dehydrogenase"/>
    <property type="match status" value="1"/>
</dbReference>
<dbReference type="InterPro" id="IPR011044">
    <property type="entry name" value="Quino_amine_DH_bsu"/>
</dbReference>
<sequence length="259" mass="28925">MKYSRTICALMAVVAFLTAAFASETAFAAVKSYRVKVVKEYPHDTGSYTQGLFFRDGQMYESTGQYGSSTFRKVDLATGKPLRKLDFARKYFVEGSVCLGDDLYILTWSNRVAFIYDMNTLSYKSTKSYPREGWGLTTDGSQLIASDGSASLYFMNPDLSVTRKVTVRLAGRPMRFLNELEYIDGKIWANVYTSDLILVINPADGNVEATIDCSGLLPDSLRGPDTDVLNGIAFDPSAGKIYLTGKNWPRLYEVRIEEK</sequence>
<reference evidence="2" key="2">
    <citation type="journal article" date="2021" name="PeerJ">
        <title>Extensive microbial diversity within the chicken gut microbiome revealed by metagenomics and culture.</title>
        <authorList>
            <person name="Gilroy R."/>
            <person name="Ravi A."/>
            <person name="Getino M."/>
            <person name="Pursley I."/>
            <person name="Horton D.L."/>
            <person name="Alikhan N.F."/>
            <person name="Baker D."/>
            <person name="Gharbi K."/>
            <person name="Hall N."/>
            <person name="Watson M."/>
            <person name="Adriaenssens E.M."/>
            <person name="Foster-Nyarko E."/>
            <person name="Jarju S."/>
            <person name="Secka A."/>
            <person name="Antonio M."/>
            <person name="Oren A."/>
            <person name="Chaudhuri R.R."/>
            <person name="La Ragione R."/>
            <person name="Hildebrand F."/>
            <person name="Pallen M.J."/>
        </authorList>
    </citation>
    <scope>NUCLEOTIDE SEQUENCE</scope>
    <source>
        <strain evidence="2">D5-748</strain>
    </source>
</reference>
<evidence type="ECO:0000313" key="3">
    <source>
        <dbReference type="Proteomes" id="UP000823619"/>
    </source>
</evidence>
<protein>
    <submittedName>
        <fullName evidence="2">Glutaminyl-peptide cyclotransferase</fullName>
    </submittedName>
</protein>
<gene>
    <name evidence="2" type="ORF">IAC23_07495</name>
</gene>
<dbReference type="EMBL" id="JADIMO010000097">
    <property type="protein sequence ID" value="MBO8445520.1"/>
    <property type="molecule type" value="Genomic_DNA"/>
</dbReference>
<dbReference type="SUPFAM" id="SSF50969">
    <property type="entry name" value="YVTN repeat-like/Quinoprotein amine dehydrogenase"/>
    <property type="match status" value="1"/>
</dbReference>
<name>A0A9D9EFR5_9BACT</name>
<keyword evidence="1" id="KW-0732">Signal</keyword>
<accession>A0A9D9EFR5</accession>
<feature type="chain" id="PRO_5039215735" evidence="1">
    <location>
        <begin position="29"/>
        <end position="259"/>
    </location>
</feature>
<evidence type="ECO:0000313" key="2">
    <source>
        <dbReference type="EMBL" id="MBO8445520.1"/>
    </source>
</evidence>
<proteinExistence type="predicted"/>
<evidence type="ECO:0000256" key="1">
    <source>
        <dbReference type="SAM" id="SignalP"/>
    </source>
</evidence>
<dbReference type="Proteomes" id="UP000823619">
    <property type="component" value="Unassembled WGS sequence"/>
</dbReference>
<dbReference type="InterPro" id="IPR015943">
    <property type="entry name" value="WD40/YVTN_repeat-like_dom_sf"/>
</dbReference>
<dbReference type="Pfam" id="PF05096">
    <property type="entry name" value="Glu_cyclase_2"/>
    <property type="match status" value="1"/>
</dbReference>
<feature type="signal peptide" evidence="1">
    <location>
        <begin position="1"/>
        <end position="28"/>
    </location>
</feature>